<dbReference type="Proteomes" id="UP001055219">
    <property type="component" value="Unassembled WGS sequence"/>
</dbReference>
<evidence type="ECO:0000313" key="3">
    <source>
        <dbReference type="Proteomes" id="UP001055219"/>
    </source>
</evidence>
<dbReference type="GeneID" id="75830532"/>
<keyword evidence="3" id="KW-1185">Reference proteome</keyword>
<dbReference type="OrthoDB" id="4728778at2759"/>
<sequence>MLFKPQFVNHSCRRCGLRLAIATGGVGECQYTIPVDVDDDNFVPAPDDWRPDLARLPSGMRVARSPLGPRPEISEHEMKVCNKRFVNSHARTRLTLLASESSGHPIRCVLEESDRGAGHQPSSGRQCDAEVLYEIHASGVDALRSNNAPDACIKVMMRPPPQEVIAEELPSYTKDPIDADKTTSATQQEPAAVASMSAQTPQTFTEACRISLFSSQNRKYSSVMYLPTQANSHSAPSHMRGRRETIYINATPARQRSQFSAAMPIWRWQSSQGGLLWVSRRFRDTEMTGLETKLCLVDDYDRLVAVLDRWDGLRFSSPAADLYGGGGLGRKSVLTLYADLGAPLLGEVLGSLCALAVQVKRVTTEMKKEQDASRQNAY</sequence>
<dbReference type="EMBL" id="JAGIXG020000023">
    <property type="protein sequence ID" value="KAI6781269.1"/>
    <property type="molecule type" value="Genomic_DNA"/>
</dbReference>
<name>A0A9P9Y0F9_9HYPO</name>
<dbReference type="AlphaFoldDB" id="A0A9P9Y0F9"/>
<protein>
    <submittedName>
        <fullName evidence="2">Uncharacterized protein</fullName>
    </submittedName>
</protein>
<comment type="caution">
    <text evidence="2">The sequence shown here is derived from an EMBL/GenBank/DDBJ whole genome shotgun (WGS) entry which is preliminary data.</text>
</comment>
<reference evidence="2" key="1">
    <citation type="journal article" date="2021" name="J Fungi (Basel)">
        <title>Genomic and Metabolomic Analyses of the Marine Fungus Emericellopsis cladophorae: Insights into Saltwater Adaptability Mechanisms and Its Biosynthetic Potential.</title>
        <authorList>
            <person name="Goncalves M.F.M."/>
            <person name="Hilario S."/>
            <person name="Van de Peer Y."/>
            <person name="Esteves A.C."/>
            <person name="Alves A."/>
        </authorList>
    </citation>
    <scope>NUCLEOTIDE SEQUENCE</scope>
    <source>
        <strain evidence="2">MUM 19.33</strain>
    </source>
</reference>
<reference evidence="2" key="2">
    <citation type="submission" date="2022-07" db="EMBL/GenBank/DDBJ databases">
        <authorList>
            <person name="Goncalves M.F.M."/>
            <person name="Hilario S."/>
            <person name="Van De Peer Y."/>
            <person name="Esteves A.C."/>
            <person name="Alves A."/>
        </authorList>
    </citation>
    <scope>NUCLEOTIDE SEQUENCE</scope>
    <source>
        <strain evidence="2">MUM 19.33</strain>
    </source>
</reference>
<dbReference type="RefSeq" id="XP_051362125.1">
    <property type="nucleotide sequence ID" value="XM_051506559.1"/>
</dbReference>
<feature type="region of interest" description="Disordered" evidence="1">
    <location>
        <begin position="176"/>
        <end position="198"/>
    </location>
</feature>
<evidence type="ECO:0000256" key="1">
    <source>
        <dbReference type="SAM" id="MobiDB-lite"/>
    </source>
</evidence>
<proteinExistence type="predicted"/>
<accession>A0A9P9Y0F9</accession>
<gene>
    <name evidence="2" type="ORF">J7T54_004042</name>
</gene>
<evidence type="ECO:0000313" key="2">
    <source>
        <dbReference type="EMBL" id="KAI6781269.1"/>
    </source>
</evidence>
<organism evidence="2 3">
    <name type="scientific">Emericellopsis cladophorae</name>
    <dbReference type="NCBI Taxonomy" id="2686198"/>
    <lineage>
        <taxon>Eukaryota</taxon>
        <taxon>Fungi</taxon>
        <taxon>Dikarya</taxon>
        <taxon>Ascomycota</taxon>
        <taxon>Pezizomycotina</taxon>
        <taxon>Sordariomycetes</taxon>
        <taxon>Hypocreomycetidae</taxon>
        <taxon>Hypocreales</taxon>
        <taxon>Bionectriaceae</taxon>
        <taxon>Emericellopsis</taxon>
    </lineage>
</organism>